<sequence length="182" mass="19935">MCLTAVAFLKETLFSNSGAPNFESVELVMGTGHDVFIPLQTNERVHYGKPRRQSAETLEAALKKQKNFDLDHNMAAHADWHAAGGRGRFLGTVKAPQVEGLVERAAADCGSDPDCVCDWAGTPHAGLFAYCCGTIVHNLGQTRGDYQAGHLRAWQAVCAAEQTYYSARCSRHALPDYDSRRH</sequence>
<organism evidence="1">
    <name type="scientific">Cryptomonas curvata</name>
    <dbReference type="NCBI Taxonomy" id="233186"/>
    <lineage>
        <taxon>Eukaryota</taxon>
        <taxon>Cryptophyceae</taxon>
        <taxon>Cryptomonadales</taxon>
        <taxon>Cryptomonadaceae</taxon>
        <taxon>Cryptomonas</taxon>
    </lineage>
</organism>
<accession>A0A7S0NCS5</accession>
<reference evidence="1" key="1">
    <citation type="submission" date="2021-01" db="EMBL/GenBank/DDBJ databases">
        <authorList>
            <person name="Corre E."/>
            <person name="Pelletier E."/>
            <person name="Niang G."/>
            <person name="Scheremetjew M."/>
            <person name="Finn R."/>
            <person name="Kale V."/>
            <person name="Holt S."/>
            <person name="Cochrane G."/>
            <person name="Meng A."/>
            <person name="Brown T."/>
            <person name="Cohen L."/>
        </authorList>
    </citation>
    <scope>NUCLEOTIDE SEQUENCE</scope>
    <source>
        <strain evidence="1">CCAP979/52</strain>
    </source>
</reference>
<name>A0A7S0NCS5_9CRYP</name>
<dbReference type="EMBL" id="HBEZ01060428">
    <property type="protein sequence ID" value="CAD8663865.1"/>
    <property type="molecule type" value="Transcribed_RNA"/>
</dbReference>
<evidence type="ECO:0000313" key="1">
    <source>
        <dbReference type="EMBL" id="CAD8663865.1"/>
    </source>
</evidence>
<dbReference type="AlphaFoldDB" id="A0A7S0NCS5"/>
<gene>
    <name evidence="1" type="ORF">CCUR1050_LOCUS33192</name>
</gene>
<proteinExistence type="predicted"/>
<protein>
    <submittedName>
        <fullName evidence="1">Uncharacterized protein</fullName>
    </submittedName>
</protein>